<accession>W1XLF3</accession>
<name>W1XLF3_9ZZZZ</name>
<reference evidence="1" key="1">
    <citation type="submission" date="2013-12" db="EMBL/GenBank/DDBJ databases">
        <title>A Varibaculum cambriense genome reconstructed from a premature infant gut community with otherwise low bacterial novelty that shifts toward anaerobic metabolism during the third week of life.</title>
        <authorList>
            <person name="Brown C.T."/>
            <person name="Sharon I."/>
            <person name="Thomas B.C."/>
            <person name="Castelle C.J."/>
            <person name="Morowitz M.J."/>
            <person name="Banfield J.F."/>
        </authorList>
    </citation>
    <scope>NUCLEOTIDE SEQUENCE</scope>
</reference>
<dbReference type="AlphaFoldDB" id="W1XLF3"/>
<proteinExistence type="predicted"/>
<dbReference type="EMBL" id="AZMM01015816">
    <property type="protein sequence ID" value="ETJ29659.1"/>
    <property type="molecule type" value="Genomic_DNA"/>
</dbReference>
<feature type="non-terminal residue" evidence="1">
    <location>
        <position position="87"/>
    </location>
</feature>
<feature type="non-terminal residue" evidence="1">
    <location>
        <position position="1"/>
    </location>
</feature>
<comment type="caution">
    <text evidence="1">The sequence shown here is derived from an EMBL/GenBank/DDBJ whole genome shotgun (WGS) entry which is preliminary data.</text>
</comment>
<dbReference type="SUPFAM" id="SSF56112">
    <property type="entry name" value="Protein kinase-like (PK-like)"/>
    <property type="match status" value="1"/>
</dbReference>
<gene>
    <name evidence="1" type="ORF">Q604_UNBC15816G0001</name>
</gene>
<organism evidence="1">
    <name type="scientific">human gut metagenome</name>
    <dbReference type="NCBI Taxonomy" id="408170"/>
    <lineage>
        <taxon>unclassified sequences</taxon>
        <taxon>metagenomes</taxon>
        <taxon>organismal metagenomes</taxon>
    </lineage>
</organism>
<dbReference type="InterPro" id="IPR011009">
    <property type="entry name" value="Kinase-like_dom_sf"/>
</dbReference>
<sequence length="87" mass="10337">LLEFQIIYNIDGIKLDKYQYGYLMEYIDVPVSVQEYIGVCTTKEKIDIFMELCAVINTLNIKGYIFKDITWKDIVLFYDKTKNVHLK</sequence>
<evidence type="ECO:0000313" key="1">
    <source>
        <dbReference type="EMBL" id="ETJ29659.1"/>
    </source>
</evidence>
<protein>
    <submittedName>
        <fullName evidence="1">Ggdef protein</fullName>
    </submittedName>
</protein>